<accession>A0ABV8VQL1</accession>
<name>A0ABV8VQL1_9BACI</name>
<evidence type="ECO:0000259" key="2">
    <source>
        <dbReference type="Pfam" id="PF01370"/>
    </source>
</evidence>
<evidence type="ECO:0000256" key="1">
    <source>
        <dbReference type="ARBA" id="ARBA00009353"/>
    </source>
</evidence>
<evidence type="ECO:0000259" key="3">
    <source>
        <dbReference type="Pfam" id="PF08338"/>
    </source>
</evidence>
<dbReference type="RefSeq" id="WP_390194698.1">
    <property type="nucleotide sequence ID" value="NZ_JBHSDV010000001.1"/>
</dbReference>
<protein>
    <submittedName>
        <fullName evidence="4">TIGR01777 family oxidoreductase</fullName>
    </submittedName>
</protein>
<proteinExistence type="inferred from homology"/>
<dbReference type="Pfam" id="PF08338">
    <property type="entry name" value="DUF1731"/>
    <property type="match status" value="1"/>
</dbReference>
<dbReference type="NCBIfam" id="TIGR01777">
    <property type="entry name" value="yfcH"/>
    <property type="match status" value="1"/>
</dbReference>
<dbReference type="InterPro" id="IPR001509">
    <property type="entry name" value="Epimerase_deHydtase"/>
</dbReference>
<feature type="domain" description="DUF1731" evidence="3">
    <location>
        <begin position="247"/>
        <end position="295"/>
    </location>
</feature>
<dbReference type="InterPro" id="IPR010099">
    <property type="entry name" value="SDR39U1"/>
</dbReference>
<dbReference type="Gene3D" id="3.40.50.720">
    <property type="entry name" value="NAD(P)-binding Rossmann-like Domain"/>
    <property type="match status" value="1"/>
</dbReference>
<dbReference type="InterPro" id="IPR013549">
    <property type="entry name" value="DUF1731"/>
</dbReference>
<dbReference type="SUPFAM" id="SSF51735">
    <property type="entry name" value="NAD(P)-binding Rossmann-fold domains"/>
    <property type="match status" value="1"/>
</dbReference>
<dbReference type="PANTHER" id="PTHR11092">
    <property type="entry name" value="SUGAR NUCLEOTIDE EPIMERASE RELATED"/>
    <property type="match status" value="1"/>
</dbReference>
<comment type="similarity">
    <text evidence="1">Belongs to the NAD(P)-dependent epimerase/dehydratase family. SDR39U1 subfamily.</text>
</comment>
<dbReference type="Proteomes" id="UP001595880">
    <property type="component" value="Unassembled WGS sequence"/>
</dbReference>
<sequence length="296" mass="33224">MTTKPKVVLAGGSGFIGEYIKQKLDALNYDVVMISRRKPAITWNDKEGMTEALENAEMVINLAGKSVNCRYNEKNKQEIMTSRVGTTRLLGDAINRCSTPPKLWINASTATIYRHADDRPMTEEDGEYGTGFSVDVAKKWEKAFFSFQLPHTRQVALRIAIVLGPNGGVMTPYKNLVKFGLGGIQGNGQQMFSWIHIEDVFQIMMFLKERNDLSGVFNCSSPKPVPNYIFMNAMRQKLNRTYGLPTPKPLLEIGATFIRTETELVLKSRWVLPEKLQQAGYVFQYPSISGALGDLL</sequence>
<dbReference type="PANTHER" id="PTHR11092:SF0">
    <property type="entry name" value="EPIMERASE FAMILY PROTEIN SDR39U1"/>
    <property type="match status" value="1"/>
</dbReference>
<comment type="caution">
    <text evidence="4">The sequence shown here is derived from an EMBL/GenBank/DDBJ whole genome shotgun (WGS) entry which is preliminary data.</text>
</comment>
<dbReference type="Pfam" id="PF01370">
    <property type="entry name" value="Epimerase"/>
    <property type="match status" value="1"/>
</dbReference>
<evidence type="ECO:0000313" key="5">
    <source>
        <dbReference type="Proteomes" id="UP001595880"/>
    </source>
</evidence>
<organism evidence="4 5">
    <name type="scientific">Gracilibacillus marinus</name>
    <dbReference type="NCBI Taxonomy" id="630535"/>
    <lineage>
        <taxon>Bacteria</taxon>
        <taxon>Bacillati</taxon>
        <taxon>Bacillota</taxon>
        <taxon>Bacilli</taxon>
        <taxon>Bacillales</taxon>
        <taxon>Bacillaceae</taxon>
        <taxon>Gracilibacillus</taxon>
    </lineage>
</organism>
<keyword evidence="5" id="KW-1185">Reference proteome</keyword>
<reference evidence="5" key="1">
    <citation type="journal article" date="2019" name="Int. J. Syst. Evol. Microbiol.">
        <title>The Global Catalogue of Microorganisms (GCM) 10K type strain sequencing project: providing services to taxonomists for standard genome sequencing and annotation.</title>
        <authorList>
            <consortium name="The Broad Institute Genomics Platform"/>
            <consortium name="The Broad Institute Genome Sequencing Center for Infectious Disease"/>
            <person name="Wu L."/>
            <person name="Ma J."/>
        </authorList>
    </citation>
    <scope>NUCLEOTIDE SEQUENCE [LARGE SCALE GENOMIC DNA]</scope>
    <source>
        <strain evidence="5">KACC 14058</strain>
    </source>
</reference>
<dbReference type="EMBL" id="JBHSDV010000001">
    <property type="protein sequence ID" value="MFC4386247.1"/>
    <property type="molecule type" value="Genomic_DNA"/>
</dbReference>
<feature type="domain" description="NAD-dependent epimerase/dehydratase" evidence="2">
    <location>
        <begin position="7"/>
        <end position="218"/>
    </location>
</feature>
<evidence type="ECO:0000313" key="4">
    <source>
        <dbReference type="EMBL" id="MFC4386247.1"/>
    </source>
</evidence>
<dbReference type="InterPro" id="IPR036291">
    <property type="entry name" value="NAD(P)-bd_dom_sf"/>
</dbReference>
<gene>
    <name evidence="4" type="ORF">ACFOZ1_00360</name>
</gene>
<dbReference type="CDD" id="cd05242">
    <property type="entry name" value="SDR_a8"/>
    <property type="match status" value="1"/>
</dbReference>